<evidence type="ECO:0000313" key="3">
    <source>
        <dbReference type="Proteomes" id="UP000057213"/>
    </source>
</evidence>
<keyword evidence="3" id="KW-1185">Reference proteome</keyword>
<protein>
    <recommendedName>
        <fullName evidence="4">DUF1561 domain-containing protein</fullName>
    </recommendedName>
</protein>
<dbReference type="Proteomes" id="UP000057213">
    <property type="component" value="Chromosome"/>
</dbReference>
<dbReference type="PATRIC" id="fig|1318743.3.peg.646"/>
<evidence type="ECO:0000313" key="2">
    <source>
        <dbReference type="EMBL" id="ALE03446.1"/>
    </source>
</evidence>
<organism evidence="2 3">
    <name type="scientific">Bartonella ancashensis</name>
    <dbReference type="NCBI Taxonomy" id="1318743"/>
    <lineage>
        <taxon>Bacteria</taxon>
        <taxon>Pseudomonadati</taxon>
        <taxon>Pseudomonadota</taxon>
        <taxon>Alphaproteobacteria</taxon>
        <taxon>Hyphomicrobiales</taxon>
        <taxon>Bartonellaceae</taxon>
        <taxon>Bartonella</taxon>
    </lineage>
</organism>
<proteinExistence type="predicted"/>
<gene>
    <name evidence="2" type="ORF">PU02_0632</name>
</gene>
<name>A0A0M4L6S5_9HYPH</name>
<feature type="signal peptide" evidence="1">
    <location>
        <begin position="1"/>
        <end position="21"/>
    </location>
</feature>
<keyword evidence="1" id="KW-0732">Signal</keyword>
<dbReference type="STRING" id="1318743.PU02_0632"/>
<accession>A0A0M4L6S5</accession>
<feature type="chain" id="PRO_5005797390" description="DUF1561 domain-containing protein" evidence="1">
    <location>
        <begin position="22"/>
        <end position="640"/>
    </location>
</feature>
<reference evidence="2 3" key="1">
    <citation type="journal article" date="2015" name="Genome Announc.">
        <title>Complete Genome Sequence of Bartonella ancashensis Strain 20.00, Isolated from the Blood of a Patient with Verruga Peruana.</title>
        <authorList>
            <person name="Hang J."/>
            <person name="Mullins K.E."/>
            <person name="Clifford R.J."/>
            <person name="Onmus-Leone F."/>
            <person name="Yang Y."/>
            <person name="Jiang J."/>
            <person name="Leguia M."/>
            <person name="Kasper M.R."/>
            <person name="Maguina C."/>
            <person name="Lesho E.P."/>
            <person name="Jarman R.G."/>
            <person name="Richards A.L."/>
            <person name="Blazes D."/>
        </authorList>
    </citation>
    <scope>NUCLEOTIDE SEQUENCE [LARGE SCALE GENOMIC DNA]</scope>
    <source>
        <strain evidence="2 3">20.00</strain>
    </source>
</reference>
<dbReference type="KEGG" id="banc:PU02_0632"/>
<dbReference type="RefSeq" id="WP_053944014.1">
    <property type="nucleotide sequence ID" value="NZ_CP010401.1"/>
</dbReference>
<dbReference type="Pfam" id="PF07598">
    <property type="entry name" value="DUF1561"/>
    <property type="match status" value="1"/>
</dbReference>
<sequence length="640" mass="73220">MRWKILLFFFSLLLNARTSLGAHVPGVIQTPPNHPQDKAIQVKVHTGKEYCYAPVFTKGEGYIYIDNCNSSYVKPARYDLFQRVAWKVNDIWLCMTAPSSITDIDGNSTTYWDYLLLRPCVLNDPNQRWVIENRILYTADKKFRVKDYKWYAYISKDKSAYYDHTLTPQMDSWTKRIVTPVSLSFRTSIAWLFINIYPPVFHLYYLQNDLSSLSETPLYYNPENGHIAQYYSNSGYLYCMASKQSPSQNWNWVEWTYCTDEIPKKKDSTFWDLFQLDGRDGFILDSNRNALRVTRHGPNWGVPYTAKPDYLEKDTTNSPKSKFMLSPGIEQWNLYVNGNLGKTLIYCPAPGNKENVAQSSKTRVKRHLPPDFTLTPEWIHRLWQIATSTVAGRQEEVGYCGACTLHTAQMLAELLEYHQRDPLRDGGYFFNTQGGADPFLSFRQRYPGLTARLETTRTYATVPLSAGESRHERAHRAAHLMMAMFLPGYLWRSSATASTPQDMQRTLRDLVNLLPGTIGFLLISRANAAGTGRIAHVQPFVRTHQGFTLIITNTLGIPLERYRALLSPTTDPARLLYYLSTEGRRKIYAITPFEMVGFNAPPLSVSMSQRNCTGEGEHRRGNGELPNTATINQCGSGRCM</sequence>
<dbReference type="EMBL" id="CP010401">
    <property type="protein sequence ID" value="ALE03446.1"/>
    <property type="molecule type" value="Genomic_DNA"/>
</dbReference>
<evidence type="ECO:0000256" key="1">
    <source>
        <dbReference type="SAM" id="SignalP"/>
    </source>
</evidence>
<dbReference type="InterPro" id="IPR011455">
    <property type="entry name" value="DUF1561"/>
</dbReference>
<dbReference type="AlphaFoldDB" id="A0A0M4L6S5"/>
<dbReference type="OrthoDB" id="5313874at2"/>
<evidence type="ECO:0008006" key="4">
    <source>
        <dbReference type="Google" id="ProtNLM"/>
    </source>
</evidence>